<reference evidence="1" key="1">
    <citation type="submission" date="2023-02" db="EMBL/GenBank/DDBJ databases">
        <title>Colletotrichum kahawae CIFC_Que2 genome sequencing and assembly.</title>
        <authorList>
            <person name="Baroncelli R."/>
        </authorList>
    </citation>
    <scope>NUCLEOTIDE SEQUENCE</scope>
    <source>
        <strain evidence="1">CIFC_Que2</strain>
    </source>
</reference>
<protein>
    <submittedName>
        <fullName evidence="1">Uncharacterized protein</fullName>
    </submittedName>
</protein>
<keyword evidence="2" id="KW-1185">Reference proteome</keyword>
<sequence length="252" mass="27783">MSKQPACSPSFTTSCAAGSRCPLSSTLPNPKPCLMLRLPIQQRLTSSSPNLSQSLSLLTRRMCLPTPPHARLSSIYIRVAYSPSIHLSTNPSISWWHPCMDELQASILTCVYSHLSLSLPPQNPPPLPHHSLSTWLVILSVRLSLPLSHPSCSLVLSCPSFIPPPPPPPAPSPPSVVPLWLLLLLHHSKEVLMYVHPYLTCRFLSLPRLPVPPFPYVFVGNEGTFPYLTVLSRAFGSCMFFRPFSTALSSLF</sequence>
<evidence type="ECO:0000313" key="1">
    <source>
        <dbReference type="EMBL" id="KAK2770861.1"/>
    </source>
</evidence>
<dbReference type="PROSITE" id="PS51257">
    <property type="entry name" value="PROKAR_LIPOPROTEIN"/>
    <property type="match status" value="1"/>
</dbReference>
<organism evidence="1 2">
    <name type="scientific">Colletotrichum kahawae</name>
    <name type="common">Coffee berry disease fungus</name>
    <dbReference type="NCBI Taxonomy" id="34407"/>
    <lineage>
        <taxon>Eukaryota</taxon>
        <taxon>Fungi</taxon>
        <taxon>Dikarya</taxon>
        <taxon>Ascomycota</taxon>
        <taxon>Pezizomycotina</taxon>
        <taxon>Sordariomycetes</taxon>
        <taxon>Hypocreomycetidae</taxon>
        <taxon>Glomerellales</taxon>
        <taxon>Glomerellaceae</taxon>
        <taxon>Colletotrichum</taxon>
        <taxon>Colletotrichum gloeosporioides species complex</taxon>
    </lineage>
</organism>
<evidence type="ECO:0000313" key="2">
    <source>
        <dbReference type="Proteomes" id="UP001281614"/>
    </source>
</evidence>
<gene>
    <name evidence="1" type="ORF">CKAH01_04368</name>
</gene>
<dbReference type="EMBL" id="VYYT01000090">
    <property type="protein sequence ID" value="KAK2770861.1"/>
    <property type="molecule type" value="Genomic_DNA"/>
</dbReference>
<dbReference type="Proteomes" id="UP001281614">
    <property type="component" value="Unassembled WGS sequence"/>
</dbReference>
<accession>A0AAD9YLW9</accession>
<proteinExistence type="predicted"/>
<dbReference type="AlphaFoldDB" id="A0AAD9YLW9"/>
<comment type="caution">
    <text evidence="1">The sequence shown here is derived from an EMBL/GenBank/DDBJ whole genome shotgun (WGS) entry which is preliminary data.</text>
</comment>
<name>A0AAD9YLW9_COLKA</name>